<dbReference type="CDD" id="cd14801">
    <property type="entry name" value="STAT_DBD"/>
    <property type="match status" value="1"/>
</dbReference>
<dbReference type="InterPro" id="IPR013801">
    <property type="entry name" value="STAT_TF_DNA-bd"/>
</dbReference>
<evidence type="ECO:0000256" key="7">
    <source>
        <dbReference type="ARBA" id="ARBA00023015"/>
    </source>
</evidence>
<dbReference type="InterPro" id="IPR008967">
    <property type="entry name" value="p53-like_TF_DNA-bd_sf"/>
</dbReference>
<organism evidence="18">
    <name type="scientific">Strongyloides stercoralis</name>
    <name type="common">Threadworm</name>
    <dbReference type="NCBI Taxonomy" id="6248"/>
    <lineage>
        <taxon>Eukaryota</taxon>
        <taxon>Metazoa</taxon>
        <taxon>Ecdysozoa</taxon>
        <taxon>Nematoda</taxon>
        <taxon>Chromadorea</taxon>
        <taxon>Rhabditida</taxon>
        <taxon>Tylenchina</taxon>
        <taxon>Panagrolaimomorpha</taxon>
        <taxon>Strongyloidoidea</taxon>
        <taxon>Strongyloididae</taxon>
        <taxon>Strongyloides</taxon>
    </lineage>
</organism>
<dbReference type="STRING" id="6248.A0A0K0E9H8"/>
<dbReference type="WBParaSite" id="SSTP_0000616100.1">
    <property type="protein sequence ID" value="SSTP_0000616100.1"/>
    <property type="gene ID" value="SSTP_0000616100"/>
</dbReference>
<dbReference type="GO" id="GO:0007165">
    <property type="term" value="P:signal transduction"/>
    <property type="evidence" value="ECO:0007669"/>
    <property type="project" value="InterPro"/>
</dbReference>
<dbReference type="AlphaFoldDB" id="A0A0K0E9H8"/>
<dbReference type="Pfam" id="PF02864">
    <property type="entry name" value="STAT_bind"/>
    <property type="match status" value="1"/>
</dbReference>
<dbReference type="SUPFAM" id="SSF55550">
    <property type="entry name" value="SH2 domain"/>
    <property type="match status" value="1"/>
</dbReference>
<dbReference type="InterPro" id="IPR015988">
    <property type="entry name" value="STAT_TF_CC"/>
</dbReference>
<dbReference type="Gene3D" id="1.10.238.10">
    <property type="entry name" value="EF-hand"/>
    <property type="match status" value="1"/>
</dbReference>
<evidence type="ECO:0000256" key="2">
    <source>
        <dbReference type="ARBA" id="ARBA00004496"/>
    </source>
</evidence>
<evidence type="ECO:0000256" key="10">
    <source>
        <dbReference type="ARBA" id="ARBA00023163"/>
    </source>
</evidence>
<dbReference type="CDD" id="cd14786">
    <property type="entry name" value="STAT_CCD"/>
    <property type="match status" value="1"/>
</dbReference>
<keyword evidence="4 13" id="KW-0963">Cytoplasm</keyword>
<evidence type="ECO:0000256" key="9">
    <source>
        <dbReference type="ARBA" id="ARBA00023159"/>
    </source>
</evidence>
<evidence type="ECO:0000256" key="4">
    <source>
        <dbReference type="ARBA" id="ARBA00022490"/>
    </source>
</evidence>
<keyword evidence="11 13" id="KW-0539">Nucleus</keyword>
<feature type="coiled-coil region" evidence="14">
    <location>
        <begin position="48"/>
        <end position="75"/>
    </location>
</feature>
<evidence type="ECO:0000256" key="3">
    <source>
        <dbReference type="ARBA" id="ARBA00005586"/>
    </source>
</evidence>
<dbReference type="InterPro" id="IPR001217">
    <property type="entry name" value="STAT"/>
</dbReference>
<sequence length="750" mass="85589">MSDLSSQLLPITNDCQILWEENKDLQERFVNDLGELQRYQYCISQLKNEGRTDQLEAAEQAMMKIQKKASQLYQQLTDKRTSLVNKLNVGLQIVAQHQNRLISSRLFDWKNRQKLQQVGCPFDNKEQMLDEIQHDFELLADQSWQLRTFTTWLIDLLGRSPQLNDNVAETYINSLNSVYENFTKLLCMLVSQSFIVVYQPDPVLKTQHKFTTEVRLLIGDKLGVKQQLVNTNVTVTIIAEDEARQLCIGEILIKDLKSVGNISNNQDKLTLDDKGHMSARFNNSKLTKIAHRKPPPKAFQTDSKMSVQTASDQKYALLFHISIFQLGNLGNFDVWTLSLPIMVTVHGSQDCDAQAVILWHRAFSSINRETSFDDVKNVSWADLSHILKKKFTLFTGCTRELNDSDIGYLAEKLLGTGNIDNKSISFQRFAKQNIREDVNFSFWEWFFCIMQLIKQKLLRFWDEGWLIGFISKRDASQKMMNSPYSTFLLRFSDTVTGSVSIGFVCCEDDGTKIPFHLAPFNIKDLDQLSLASRIAKCPQLSDIKYLYPDIDKEEMLKFFDTEEKSKSESPTCGYIQSEIVMVAKTTGHLKRCGSSVLSSSTPSPMGGGLHKKDWSPGEILQNNNSMDCSEDLVTMMNQNQIDNYNIESLLGTGFHPQLPTQPLQTADLSFLGNNFVSNHNTQYQMYHNQPITKGTSLNVAMNQYEMNTGNNNLITQSQLTNNNGHIMNQPQQQQGGGMQSYNCYPKTEYI</sequence>
<dbReference type="InterPro" id="IPR036860">
    <property type="entry name" value="SH2_dom_sf"/>
</dbReference>
<dbReference type="Proteomes" id="UP000035681">
    <property type="component" value="Unplaced"/>
</dbReference>
<evidence type="ECO:0000256" key="15">
    <source>
        <dbReference type="SAM" id="MobiDB-lite"/>
    </source>
</evidence>
<keyword evidence="14" id="KW-0175">Coiled coil</keyword>
<evidence type="ECO:0000256" key="14">
    <source>
        <dbReference type="SAM" id="Coils"/>
    </source>
</evidence>
<dbReference type="Gene3D" id="3.30.505.10">
    <property type="entry name" value="SH2 domain"/>
    <property type="match status" value="1"/>
</dbReference>
<dbReference type="PANTHER" id="PTHR11801">
    <property type="entry name" value="SIGNAL TRANSDUCER AND ACTIVATOR OF TRANSCRIPTION"/>
    <property type="match status" value="1"/>
</dbReference>
<evidence type="ECO:0000256" key="1">
    <source>
        <dbReference type="ARBA" id="ARBA00004123"/>
    </source>
</evidence>
<dbReference type="Gene3D" id="2.60.40.630">
    <property type="entry name" value="STAT transcription factor, DNA-binding domain"/>
    <property type="match status" value="1"/>
</dbReference>
<keyword evidence="9 13" id="KW-0010">Activator</keyword>
<dbReference type="GO" id="GO:0005737">
    <property type="term" value="C:cytoplasm"/>
    <property type="evidence" value="ECO:0007669"/>
    <property type="project" value="UniProtKB-SubCell"/>
</dbReference>
<evidence type="ECO:0000256" key="6">
    <source>
        <dbReference type="ARBA" id="ARBA00022999"/>
    </source>
</evidence>
<feature type="domain" description="SH2" evidence="16">
    <location>
        <begin position="465"/>
        <end position="547"/>
    </location>
</feature>
<proteinExistence type="inferred from homology"/>
<evidence type="ECO:0000256" key="11">
    <source>
        <dbReference type="ARBA" id="ARBA00023242"/>
    </source>
</evidence>
<evidence type="ECO:0000256" key="12">
    <source>
        <dbReference type="PROSITE-ProRule" id="PRU00191"/>
    </source>
</evidence>
<evidence type="ECO:0000256" key="8">
    <source>
        <dbReference type="ARBA" id="ARBA00023125"/>
    </source>
</evidence>
<keyword evidence="17" id="KW-1185">Reference proteome</keyword>
<dbReference type="GO" id="GO:0003700">
    <property type="term" value="F:DNA-binding transcription factor activity"/>
    <property type="evidence" value="ECO:0007669"/>
    <property type="project" value="InterPro"/>
</dbReference>
<keyword evidence="7 13" id="KW-0805">Transcription regulation</keyword>
<evidence type="ECO:0000256" key="5">
    <source>
        <dbReference type="ARBA" id="ARBA00022553"/>
    </source>
</evidence>
<comment type="subcellular location">
    <subcellularLocation>
        <location evidence="2 13">Cytoplasm</location>
    </subcellularLocation>
    <subcellularLocation>
        <location evidence="1 13">Nucleus</location>
    </subcellularLocation>
</comment>
<feature type="region of interest" description="Disordered" evidence="15">
    <location>
        <begin position="595"/>
        <end position="616"/>
    </location>
</feature>
<dbReference type="InterPro" id="IPR000980">
    <property type="entry name" value="SH2"/>
</dbReference>
<keyword evidence="10 13" id="KW-0804">Transcription</keyword>
<dbReference type="InterPro" id="IPR013800">
    <property type="entry name" value="STAT_TF_alpha"/>
</dbReference>
<dbReference type="Pfam" id="PF00017">
    <property type="entry name" value="SH2"/>
    <property type="match status" value="1"/>
</dbReference>
<reference evidence="18" key="1">
    <citation type="submission" date="2015-08" db="UniProtKB">
        <authorList>
            <consortium name="WormBaseParasite"/>
        </authorList>
    </citation>
    <scope>IDENTIFICATION</scope>
</reference>
<dbReference type="GO" id="GO:0003677">
    <property type="term" value="F:DNA binding"/>
    <property type="evidence" value="ECO:0007669"/>
    <property type="project" value="UniProtKB-KW"/>
</dbReference>
<evidence type="ECO:0000259" key="16">
    <source>
        <dbReference type="PROSITE" id="PS50001"/>
    </source>
</evidence>
<dbReference type="GO" id="GO:0005634">
    <property type="term" value="C:nucleus"/>
    <property type="evidence" value="ECO:0007669"/>
    <property type="project" value="UniProtKB-SubCell"/>
</dbReference>
<comment type="similarity">
    <text evidence="3 13">Belongs to the transcription factor STAT family.</text>
</comment>
<evidence type="ECO:0000313" key="17">
    <source>
        <dbReference type="Proteomes" id="UP000035681"/>
    </source>
</evidence>
<dbReference type="InterPro" id="IPR012345">
    <property type="entry name" value="STAT_TF_DNA-bd_N"/>
</dbReference>
<keyword evidence="8 13" id="KW-0238">DNA-binding</keyword>
<protein>
    <recommendedName>
        <fullName evidence="13">Signal transducer and activator of transcription</fullName>
    </recommendedName>
</protein>
<keyword evidence="5 13" id="KW-0597">Phosphoprotein</keyword>
<name>A0A0K0E9H8_STRER</name>
<evidence type="ECO:0000313" key="18">
    <source>
        <dbReference type="WBParaSite" id="SSTP_0000616100.1"/>
    </source>
</evidence>
<evidence type="ECO:0000256" key="13">
    <source>
        <dbReference type="RuleBase" id="RU046415"/>
    </source>
</evidence>
<dbReference type="InterPro" id="IPR048988">
    <property type="entry name" value="STAT_linker"/>
</dbReference>
<dbReference type="Pfam" id="PF01017">
    <property type="entry name" value="STAT_alpha"/>
    <property type="match status" value="1"/>
</dbReference>
<dbReference type="Pfam" id="PF21354">
    <property type="entry name" value="STAT_linker"/>
    <property type="match status" value="1"/>
</dbReference>
<dbReference type="CDD" id="cd09919">
    <property type="entry name" value="SH2_STAT_family"/>
    <property type="match status" value="1"/>
</dbReference>
<dbReference type="PROSITE" id="PS50001">
    <property type="entry name" value="SH2"/>
    <property type="match status" value="1"/>
</dbReference>
<dbReference type="SUPFAM" id="SSF49417">
    <property type="entry name" value="p53-like transcription factors"/>
    <property type="match status" value="1"/>
</dbReference>
<keyword evidence="6 12" id="KW-0727">SH2 domain</keyword>
<dbReference type="Gene3D" id="1.20.1050.20">
    <property type="entry name" value="STAT transcription factor, all-alpha domain"/>
    <property type="match status" value="1"/>
</dbReference>
<accession>A0A0K0E9H8</accession>
<dbReference type="SUPFAM" id="SSF47655">
    <property type="entry name" value="STAT"/>
    <property type="match status" value="1"/>
</dbReference>
<dbReference type="WBParaSite" id="TCONS_00012533.p1">
    <property type="protein sequence ID" value="TCONS_00012533.p1"/>
    <property type="gene ID" value="XLOC_008186"/>
</dbReference>